<reference evidence="2 3" key="1">
    <citation type="submission" date="2019-12" db="EMBL/GenBank/DDBJ databases">
        <title>Isolation and characterization of three novel carbon monoxide-oxidizing members of Halobacteria from salione crusts and soils.</title>
        <authorList>
            <person name="Myers M.R."/>
            <person name="King G.M."/>
        </authorList>
    </citation>
    <scope>NUCLEOTIDE SEQUENCE [LARGE SCALE GENOMIC DNA]</scope>
    <source>
        <strain evidence="2 3">WSH3</strain>
    </source>
</reference>
<dbReference type="Pfam" id="PF24414">
    <property type="entry name" value="DUF7547"/>
    <property type="match status" value="1"/>
</dbReference>
<gene>
    <name evidence="2" type="ORF">GRX03_04460</name>
</gene>
<dbReference type="AlphaFoldDB" id="A0A6B0TCC8"/>
<dbReference type="InterPro" id="IPR055969">
    <property type="entry name" value="DUF7547"/>
</dbReference>
<dbReference type="EMBL" id="WUUT01000001">
    <property type="protein sequence ID" value="MXR50859.1"/>
    <property type="molecule type" value="Genomic_DNA"/>
</dbReference>
<proteinExistence type="predicted"/>
<organism evidence="2 3">
    <name type="scientific">Halovenus carboxidivorans</name>
    <dbReference type="NCBI Taxonomy" id="2692199"/>
    <lineage>
        <taxon>Archaea</taxon>
        <taxon>Methanobacteriati</taxon>
        <taxon>Methanobacteriota</taxon>
        <taxon>Stenosarchaea group</taxon>
        <taxon>Halobacteria</taxon>
        <taxon>Halobacteriales</taxon>
        <taxon>Haloarculaceae</taxon>
        <taxon>Halovenus</taxon>
    </lineage>
</organism>
<sequence length="199" mass="22394">MSDSQDPDVTRLLRDLTRELQVLRRELDSDRRRGSRRRQLSRFTSEVAIPSVILVLETNIRALKLLRRAIRLAEGREPRERRGTREDIQDRAEQLGSEALSRLDQTLATVQSSLEEGSADEEVGQLIDEARQLQSQISQQLDTERTVDEAQQPTDREAPSDPVAIDVDTELQTLKDNLDDGADENADDTPPGDDSGEPP</sequence>
<feature type="compositionally biased region" description="Basic and acidic residues" evidence="1">
    <location>
        <begin position="142"/>
        <end position="159"/>
    </location>
</feature>
<feature type="region of interest" description="Disordered" evidence="1">
    <location>
        <begin position="134"/>
        <end position="199"/>
    </location>
</feature>
<protein>
    <submittedName>
        <fullName evidence="2">Uncharacterized protein</fullName>
    </submittedName>
</protein>
<accession>A0A6B0TCC8</accession>
<feature type="compositionally biased region" description="Acidic residues" evidence="1">
    <location>
        <begin position="179"/>
        <end position="199"/>
    </location>
</feature>
<dbReference type="RefSeq" id="WP_159762952.1">
    <property type="nucleotide sequence ID" value="NZ_WUUT01000001.1"/>
</dbReference>
<evidence type="ECO:0000313" key="3">
    <source>
        <dbReference type="Proteomes" id="UP000466535"/>
    </source>
</evidence>
<name>A0A6B0TCC8_9EURY</name>
<keyword evidence="3" id="KW-1185">Reference proteome</keyword>
<dbReference type="Proteomes" id="UP000466535">
    <property type="component" value="Unassembled WGS sequence"/>
</dbReference>
<evidence type="ECO:0000313" key="2">
    <source>
        <dbReference type="EMBL" id="MXR50859.1"/>
    </source>
</evidence>
<comment type="caution">
    <text evidence="2">The sequence shown here is derived from an EMBL/GenBank/DDBJ whole genome shotgun (WGS) entry which is preliminary data.</text>
</comment>
<evidence type="ECO:0000256" key="1">
    <source>
        <dbReference type="SAM" id="MobiDB-lite"/>
    </source>
</evidence>